<reference evidence="1 2" key="1">
    <citation type="submission" date="2015-10" db="EMBL/GenBank/DDBJ databases">
        <title>Full genome of DAOMC 229536 Phialocephala scopiformis, a fungal endophyte of spruce producing the potent anti-insectan compound rugulosin.</title>
        <authorList>
            <consortium name="DOE Joint Genome Institute"/>
            <person name="Walker A.K."/>
            <person name="Frasz S.L."/>
            <person name="Seifert K.A."/>
            <person name="Miller J.D."/>
            <person name="Mondo S.J."/>
            <person name="Labutti K."/>
            <person name="Lipzen A."/>
            <person name="Dockter R."/>
            <person name="Kennedy M."/>
            <person name="Grigoriev I.V."/>
            <person name="Spatafora J.W."/>
        </authorList>
    </citation>
    <scope>NUCLEOTIDE SEQUENCE [LARGE SCALE GENOMIC DNA]</scope>
    <source>
        <strain evidence="1 2">CBS 120377</strain>
    </source>
</reference>
<accession>A0A132B9B8</accession>
<dbReference type="InParanoid" id="A0A132B9B8"/>
<evidence type="ECO:0000313" key="1">
    <source>
        <dbReference type="EMBL" id="KUJ09000.1"/>
    </source>
</evidence>
<sequence>MVDNKKQLTTFTIRNVEVRNLNSSSLRLDNAVAGVTVGVPDVVVLRQDVDEVLLSFELVLDFDVDSEDEAVDTEESFELEELEDDFVDDEERPELVDFREDRELELVVFKEPDDEEERVELVVFREVDEEKESVELVNFTDVDEVELALDLLELVDFKEVDEDDKDRVLELVAFTADEELELVLFTLVVLLFNVLEALTPVKANELVLLALELVFTLEVLVLTTEVLVDTMEVDEAVQPPVILGTAFAPLPIATIFDPQFAACAIWMLKLS</sequence>
<proteinExistence type="predicted"/>
<keyword evidence="2" id="KW-1185">Reference proteome</keyword>
<dbReference type="AlphaFoldDB" id="A0A132B9B8"/>
<organism evidence="1 2">
    <name type="scientific">Mollisia scopiformis</name>
    <name type="common">Conifer needle endophyte fungus</name>
    <name type="synonym">Phialocephala scopiformis</name>
    <dbReference type="NCBI Taxonomy" id="149040"/>
    <lineage>
        <taxon>Eukaryota</taxon>
        <taxon>Fungi</taxon>
        <taxon>Dikarya</taxon>
        <taxon>Ascomycota</taxon>
        <taxon>Pezizomycotina</taxon>
        <taxon>Leotiomycetes</taxon>
        <taxon>Helotiales</taxon>
        <taxon>Mollisiaceae</taxon>
        <taxon>Mollisia</taxon>
    </lineage>
</organism>
<dbReference type="RefSeq" id="XP_018063355.1">
    <property type="nucleotide sequence ID" value="XM_018213581.1"/>
</dbReference>
<gene>
    <name evidence="1" type="ORF">LY89DRAFT_676376</name>
</gene>
<dbReference type="GeneID" id="28823307"/>
<dbReference type="EMBL" id="KQ947433">
    <property type="protein sequence ID" value="KUJ09000.1"/>
    <property type="molecule type" value="Genomic_DNA"/>
</dbReference>
<evidence type="ECO:0000313" key="2">
    <source>
        <dbReference type="Proteomes" id="UP000070700"/>
    </source>
</evidence>
<name>A0A132B9B8_MOLSC</name>
<dbReference type="KEGG" id="psco:LY89DRAFT_676376"/>
<dbReference type="Proteomes" id="UP000070700">
    <property type="component" value="Unassembled WGS sequence"/>
</dbReference>
<protein>
    <submittedName>
        <fullName evidence="1">Uncharacterized protein</fullName>
    </submittedName>
</protein>